<feature type="compositionally biased region" description="Polar residues" evidence="2">
    <location>
        <begin position="138"/>
        <end position="166"/>
    </location>
</feature>
<evidence type="ECO:0000313" key="3">
    <source>
        <dbReference type="EMBL" id="PCG66811.1"/>
    </source>
</evidence>
<evidence type="ECO:0000256" key="1">
    <source>
        <dbReference type="SAM" id="Coils"/>
    </source>
</evidence>
<reference evidence="3" key="1">
    <citation type="submission" date="2017-09" db="EMBL/GenBank/DDBJ databases">
        <title>Contemporary evolution of a Lepidopteran species, Heliothis virescens, in response to modern agricultural practices.</title>
        <authorList>
            <person name="Fritz M.L."/>
            <person name="Deyonke A.M."/>
            <person name="Papanicolaou A."/>
            <person name="Micinski S."/>
            <person name="Westbrook J."/>
            <person name="Gould F."/>
        </authorList>
    </citation>
    <scope>NUCLEOTIDE SEQUENCE [LARGE SCALE GENOMIC DNA]</scope>
    <source>
        <strain evidence="3">HvINT-</strain>
        <tissue evidence="3">Whole body</tissue>
    </source>
</reference>
<evidence type="ECO:0000256" key="2">
    <source>
        <dbReference type="SAM" id="MobiDB-lite"/>
    </source>
</evidence>
<dbReference type="AlphaFoldDB" id="A0A2A4J490"/>
<feature type="region of interest" description="Disordered" evidence="2">
    <location>
        <begin position="121"/>
        <end position="231"/>
    </location>
</feature>
<feature type="compositionally biased region" description="Polar residues" evidence="2">
    <location>
        <begin position="1"/>
        <end position="12"/>
    </location>
</feature>
<feature type="compositionally biased region" description="Low complexity" evidence="2">
    <location>
        <begin position="219"/>
        <end position="231"/>
    </location>
</feature>
<comment type="caution">
    <text evidence="3">The sequence shown here is derived from an EMBL/GenBank/DDBJ whole genome shotgun (WGS) entry which is preliminary data.</text>
</comment>
<keyword evidence="1" id="KW-0175">Coiled coil</keyword>
<gene>
    <name evidence="3" type="ORF">B5V51_7210</name>
</gene>
<organism evidence="3">
    <name type="scientific">Heliothis virescens</name>
    <name type="common">Tobacco budworm moth</name>
    <dbReference type="NCBI Taxonomy" id="7102"/>
    <lineage>
        <taxon>Eukaryota</taxon>
        <taxon>Metazoa</taxon>
        <taxon>Ecdysozoa</taxon>
        <taxon>Arthropoda</taxon>
        <taxon>Hexapoda</taxon>
        <taxon>Insecta</taxon>
        <taxon>Pterygota</taxon>
        <taxon>Neoptera</taxon>
        <taxon>Endopterygota</taxon>
        <taxon>Lepidoptera</taxon>
        <taxon>Glossata</taxon>
        <taxon>Ditrysia</taxon>
        <taxon>Noctuoidea</taxon>
        <taxon>Noctuidae</taxon>
        <taxon>Heliothinae</taxon>
        <taxon>Heliothis</taxon>
    </lineage>
</organism>
<dbReference type="STRING" id="7102.A0A2A4J490"/>
<dbReference type="EMBL" id="NWSH01003193">
    <property type="protein sequence ID" value="PCG66811.1"/>
    <property type="molecule type" value="Genomic_DNA"/>
</dbReference>
<feature type="compositionally biased region" description="Polar residues" evidence="2">
    <location>
        <begin position="176"/>
        <end position="186"/>
    </location>
</feature>
<proteinExistence type="predicted"/>
<feature type="region of interest" description="Disordered" evidence="2">
    <location>
        <begin position="1"/>
        <end position="30"/>
    </location>
</feature>
<feature type="coiled-coil region" evidence="1">
    <location>
        <begin position="353"/>
        <end position="443"/>
    </location>
</feature>
<feature type="compositionally biased region" description="Basic and acidic residues" evidence="2">
    <location>
        <begin position="187"/>
        <end position="200"/>
    </location>
</feature>
<protein>
    <submittedName>
        <fullName evidence="3">Uncharacterized protein</fullName>
    </submittedName>
</protein>
<sequence length="489" mass="54291">MASTPKQVNGKPSNSNGSLGKRKKSRGSRGSYLSKWLDKTMHHIQESTPSMDTYDTFVNPNVNYSMGSSQFAPGYDPYRHMYGCAPEPMSLPTLPSYCNPPMMPFYGPEYRYVQSVNKSIQVQRPRMRRRSENKAEEVSSTPGHGTPTHSANNYLQPKNLTDSQDFASLPPIVTSVGDTNSNSDVNLNDKEEGRDGRRYSDPCVRGLPDVARPANGDVESGSEASSDMSGSQVGSRLLTCLLDQITSLKMANERLNKDLMDTKVELENLRQHNAILKGSNSSIGATPNHSLNDNAAFLAGQYAPGFLTDLVREIRDAARMREDALYSRVRAMVVERNDNGLTSSEAKFTEKALEEIKSSLRASEADKRRMMDRIVKLEDELRVLRLTNGMESNDNKISNGNVEDADAERMRLRKELADMRKAKQNAEDHSLKLERLVTQLRSKFNGLQVTNGPESLPSDAEHDTSGRARRTSVNSTNNSTVVFGPVTDL</sequence>
<feature type="region of interest" description="Disordered" evidence="2">
    <location>
        <begin position="446"/>
        <end position="489"/>
    </location>
</feature>
<name>A0A2A4J490_HELVI</name>
<accession>A0A2A4J490</accession>
<feature type="compositionally biased region" description="Low complexity" evidence="2">
    <location>
        <begin position="471"/>
        <end position="482"/>
    </location>
</feature>